<protein>
    <submittedName>
        <fullName evidence="1">Uncharacterized protein</fullName>
    </submittedName>
</protein>
<gene>
    <name evidence="1" type="ORF">O3W52_26340</name>
</gene>
<evidence type="ECO:0000313" key="2">
    <source>
        <dbReference type="Proteomes" id="UP001079430"/>
    </source>
</evidence>
<dbReference type="EMBL" id="JAPVOI010000005">
    <property type="protein sequence ID" value="MCZ4093372.1"/>
    <property type="molecule type" value="Genomic_DNA"/>
</dbReference>
<reference evidence="1" key="1">
    <citation type="submission" date="2022-10" db="EMBL/GenBank/DDBJ databases">
        <title>Whole genome sequencing of three plant growth promoting bacteria isolated from Vachellia tortilis subsp. raddiana in Morocco.</title>
        <authorList>
            <person name="Hnini M."/>
            <person name="Zouagui R."/>
            <person name="Zouagui H."/>
            <person name="Chemao Elfihri M.-W."/>
            <person name="Ibrahimi A."/>
            <person name="Sbabou L."/>
            <person name="Aurag J."/>
        </authorList>
    </citation>
    <scope>NUCLEOTIDE SEQUENCE</scope>
    <source>
        <strain evidence="1">LMR678</strain>
    </source>
</reference>
<dbReference type="Proteomes" id="UP001079430">
    <property type="component" value="Unassembled WGS sequence"/>
</dbReference>
<dbReference type="RefSeq" id="WP_269285136.1">
    <property type="nucleotide sequence ID" value="NZ_JAPVOI010000005.1"/>
</dbReference>
<proteinExistence type="predicted"/>
<organism evidence="1 2">
    <name type="scientific">Sinorhizobium psoraleae</name>
    <dbReference type="NCBI Taxonomy" id="520838"/>
    <lineage>
        <taxon>Bacteria</taxon>
        <taxon>Pseudomonadati</taxon>
        <taxon>Pseudomonadota</taxon>
        <taxon>Alphaproteobacteria</taxon>
        <taxon>Hyphomicrobiales</taxon>
        <taxon>Rhizobiaceae</taxon>
        <taxon>Sinorhizobium/Ensifer group</taxon>
        <taxon>Sinorhizobium</taxon>
    </lineage>
</organism>
<evidence type="ECO:0000313" key="1">
    <source>
        <dbReference type="EMBL" id="MCZ4093372.1"/>
    </source>
</evidence>
<comment type="caution">
    <text evidence="1">The sequence shown here is derived from an EMBL/GenBank/DDBJ whole genome shotgun (WGS) entry which is preliminary data.</text>
</comment>
<name>A0ABT4KR60_9HYPH</name>
<sequence length="79" mass="9474">MSSLSGFTSAQTHFDHDREREAAVQELHLGEKLRWWHDGWRSAAEHGQRLWRLLQDQADFLTWHRQMVYVTHSVLETPY</sequence>
<keyword evidence="2" id="KW-1185">Reference proteome</keyword>
<accession>A0ABT4KR60</accession>